<comment type="subcellular location">
    <subcellularLocation>
        <location evidence="1">Cell membrane</location>
        <topology evidence="1">Multi-pass membrane protein</topology>
    </subcellularLocation>
</comment>
<feature type="transmembrane region" description="Helical" evidence="7">
    <location>
        <begin position="76"/>
        <end position="96"/>
    </location>
</feature>
<dbReference type="InterPro" id="IPR005829">
    <property type="entry name" value="Sugar_transporter_CS"/>
</dbReference>
<dbReference type="PANTHER" id="PTHR42718:SF9">
    <property type="entry name" value="MAJOR FACILITATOR SUPERFAMILY MULTIDRUG TRANSPORTER MFSC"/>
    <property type="match status" value="1"/>
</dbReference>
<evidence type="ECO:0000256" key="2">
    <source>
        <dbReference type="ARBA" id="ARBA00022448"/>
    </source>
</evidence>
<evidence type="ECO:0000256" key="7">
    <source>
        <dbReference type="SAM" id="Phobius"/>
    </source>
</evidence>
<feature type="transmembrane region" description="Helical" evidence="7">
    <location>
        <begin position="331"/>
        <end position="351"/>
    </location>
</feature>
<keyword evidence="4 7" id="KW-1133">Transmembrane helix</keyword>
<gene>
    <name evidence="9" type="ORF">QWM81_09665</name>
</gene>
<evidence type="ECO:0000259" key="8">
    <source>
        <dbReference type="PROSITE" id="PS50850"/>
    </source>
</evidence>
<dbReference type="PRINTS" id="PR01036">
    <property type="entry name" value="TCRTETB"/>
</dbReference>
<evidence type="ECO:0000256" key="5">
    <source>
        <dbReference type="ARBA" id="ARBA00023136"/>
    </source>
</evidence>
<feature type="transmembrane region" description="Helical" evidence="7">
    <location>
        <begin position="198"/>
        <end position="218"/>
    </location>
</feature>
<evidence type="ECO:0000313" key="9">
    <source>
        <dbReference type="EMBL" id="MDN3294310.1"/>
    </source>
</evidence>
<dbReference type="PANTHER" id="PTHR42718">
    <property type="entry name" value="MAJOR FACILITATOR SUPERFAMILY MULTIDRUG TRANSPORTER MFSC"/>
    <property type="match status" value="1"/>
</dbReference>
<proteinExistence type="predicted"/>
<feature type="transmembrane region" description="Helical" evidence="7">
    <location>
        <begin position="135"/>
        <end position="157"/>
    </location>
</feature>
<dbReference type="InterPro" id="IPR036259">
    <property type="entry name" value="MFS_trans_sf"/>
</dbReference>
<dbReference type="EMBL" id="JAUEPL010000010">
    <property type="protein sequence ID" value="MDN3294310.1"/>
    <property type="molecule type" value="Genomic_DNA"/>
</dbReference>
<evidence type="ECO:0000256" key="3">
    <source>
        <dbReference type="ARBA" id="ARBA00022692"/>
    </source>
</evidence>
<feature type="transmembrane region" description="Helical" evidence="7">
    <location>
        <begin position="301"/>
        <end position="319"/>
    </location>
</feature>
<dbReference type="CDD" id="cd17321">
    <property type="entry name" value="MFS_MMR_MDR_like"/>
    <property type="match status" value="1"/>
</dbReference>
<evidence type="ECO:0000256" key="6">
    <source>
        <dbReference type="ARBA" id="ARBA00023251"/>
    </source>
</evidence>
<dbReference type="PROSITE" id="PS50850">
    <property type="entry name" value="MFS"/>
    <property type="match status" value="1"/>
</dbReference>
<dbReference type="RefSeq" id="WP_290111357.1">
    <property type="nucleotide sequence ID" value="NZ_JAUEPL010000010.1"/>
</dbReference>
<feature type="transmembrane region" description="Helical" evidence="7">
    <location>
        <begin position="102"/>
        <end position="123"/>
    </location>
</feature>
<dbReference type="SUPFAM" id="SSF103473">
    <property type="entry name" value="MFS general substrate transporter"/>
    <property type="match status" value="1"/>
</dbReference>
<feature type="transmembrane region" description="Helical" evidence="7">
    <location>
        <begin position="224"/>
        <end position="246"/>
    </location>
</feature>
<feature type="transmembrane region" description="Helical" evidence="7">
    <location>
        <begin position="163"/>
        <end position="186"/>
    </location>
</feature>
<dbReference type="Gene3D" id="1.20.1250.20">
    <property type="entry name" value="MFS general substrate transporter like domains"/>
    <property type="match status" value="1"/>
</dbReference>
<keyword evidence="10" id="KW-1185">Reference proteome</keyword>
<keyword evidence="6" id="KW-0046">Antibiotic resistance</keyword>
<feature type="transmembrane region" description="Helical" evidence="7">
    <location>
        <begin position="267"/>
        <end position="289"/>
    </location>
</feature>
<dbReference type="Gene3D" id="1.20.1720.10">
    <property type="entry name" value="Multidrug resistance protein D"/>
    <property type="match status" value="1"/>
</dbReference>
<reference evidence="9" key="1">
    <citation type="submission" date="2023-06" db="EMBL/GenBank/DDBJ databases">
        <title>WGS-Sequencing of Streptomyces ficellus isolate 21 collected from sand in Gara Djebilet Iron Mine in Algeria.</title>
        <authorList>
            <person name="Zegers G.P."/>
            <person name="Gomez A."/>
            <person name="Gueddou A."/>
            <person name="Zahara A.F."/>
            <person name="Worth M."/>
            <person name="Sevigny J.L."/>
            <person name="Tisa L."/>
        </authorList>
    </citation>
    <scope>NUCLEOTIDE SEQUENCE</scope>
    <source>
        <strain evidence="9">AS11</strain>
    </source>
</reference>
<dbReference type="Proteomes" id="UP001174050">
    <property type="component" value="Unassembled WGS sequence"/>
</dbReference>
<name>A0ABT7Z4B9_9ACTN</name>
<feature type="transmembrane region" description="Helical" evidence="7">
    <location>
        <begin position="363"/>
        <end position="392"/>
    </location>
</feature>
<keyword evidence="3 7" id="KW-0812">Transmembrane</keyword>
<evidence type="ECO:0000256" key="1">
    <source>
        <dbReference type="ARBA" id="ARBA00004651"/>
    </source>
</evidence>
<feature type="transmembrane region" description="Helical" evidence="7">
    <location>
        <begin position="404"/>
        <end position="423"/>
    </location>
</feature>
<sequence>MASGRRSPRWTFALVSAGGVMMTLDVTVVNVALSDIARDLGAGLDRVQWTVSAYSLAFGALILTAGALSDRMGRRAVFTLGMVLFTLASAGCGLAPDATALIAARAAQGLGGAMVFAPTLALMAAAYEGARRQRAIAAFAAIASAAGALGPLVGGVLVEALGWRWIFLVNVPIGALVVAGALARMPESAAPRGARRRIDALGALLAVGALLALHYPLVAGPESGWAGADVTVSAAVGVVLAVALVASQRRGDGLIDLTLLRVRAFSGAAVLGFLARMSSLGVLAFVTLWLQSTHAYSPLEVGLQLVPLTGSLLLAGLFMARLQRAFSAASLVAGGFAAQAGGLLVLAAAAAPGGGGAAGGRVATAAGLVLLGVGGAVIFPPLMGVAVGAAPADRAGMASGLTNACYPLGTATGVALFGALFSARLDEGLGLVQGPGAGGGPGGAGLRDAVATGRLEMVDPALQPLARSAFSGAFSTVCLASALVCLLGVLAARTLRDGPEAATGTAKRPRSRIPQTS</sequence>
<feature type="transmembrane region" description="Helical" evidence="7">
    <location>
        <begin position="12"/>
        <end position="33"/>
    </location>
</feature>
<evidence type="ECO:0000313" key="10">
    <source>
        <dbReference type="Proteomes" id="UP001174050"/>
    </source>
</evidence>
<keyword evidence="5 7" id="KW-0472">Membrane</keyword>
<dbReference type="Pfam" id="PF07690">
    <property type="entry name" value="MFS_1"/>
    <property type="match status" value="1"/>
</dbReference>
<evidence type="ECO:0000256" key="4">
    <source>
        <dbReference type="ARBA" id="ARBA00022989"/>
    </source>
</evidence>
<feature type="transmembrane region" description="Helical" evidence="7">
    <location>
        <begin position="53"/>
        <end position="69"/>
    </location>
</feature>
<dbReference type="InterPro" id="IPR020846">
    <property type="entry name" value="MFS_dom"/>
</dbReference>
<comment type="caution">
    <text evidence="9">The sequence shown here is derived from an EMBL/GenBank/DDBJ whole genome shotgun (WGS) entry which is preliminary data.</text>
</comment>
<feature type="transmembrane region" description="Helical" evidence="7">
    <location>
        <begin position="469"/>
        <end position="492"/>
    </location>
</feature>
<organism evidence="9 10">
    <name type="scientific">Streptomyces ficellus</name>
    <dbReference type="NCBI Taxonomy" id="1977088"/>
    <lineage>
        <taxon>Bacteria</taxon>
        <taxon>Bacillati</taxon>
        <taxon>Actinomycetota</taxon>
        <taxon>Actinomycetes</taxon>
        <taxon>Kitasatosporales</taxon>
        <taxon>Streptomycetaceae</taxon>
        <taxon>Streptomyces</taxon>
    </lineage>
</organism>
<accession>A0ABT7Z4B9</accession>
<keyword evidence="2" id="KW-0813">Transport</keyword>
<dbReference type="InterPro" id="IPR011701">
    <property type="entry name" value="MFS"/>
</dbReference>
<feature type="domain" description="Major facilitator superfamily (MFS) profile" evidence="8">
    <location>
        <begin position="11"/>
        <end position="500"/>
    </location>
</feature>
<protein>
    <submittedName>
        <fullName evidence="9">MFS transporter</fullName>
    </submittedName>
</protein>
<dbReference type="PROSITE" id="PS00216">
    <property type="entry name" value="SUGAR_TRANSPORT_1"/>
    <property type="match status" value="1"/>
</dbReference>